<keyword evidence="4" id="KW-1185">Reference proteome</keyword>
<evidence type="ECO:0000313" key="3">
    <source>
        <dbReference type="EMBL" id="KAK9885985.1"/>
    </source>
</evidence>
<evidence type="ECO:0000313" key="4">
    <source>
        <dbReference type="Proteomes" id="UP001431783"/>
    </source>
</evidence>
<dbReference type="AlphaFoldDB" id="A0AAW1UU24"/>
<evidence type="ECO:0000256" key="2">
    <source>
        <dbReference type="SAM" id="Phobius"/>
    </source>
</evidence>
<feature type="region of interest" description="Disordered" evidence="1">
    <location>
        <begin position="145"/>
        <end position="164"/>
    </location>
</feature>
<organism evidence="3 4">
    <name type="scientific">Henosepilachna vigintioctopunctata</name>
    <dbReference type="NCBI Taxonomy" id="420089"/>
    <lineage>
        <taxon>Eukaryota</taxon>
        <taxon>Metazoa</taxon>
        <taxon>Ecdysozoa</taxon>
        <taxon>Arthropoda</taxon>
        <taxon>Hexapoda</taxon>
        <taxon>Insecta</taxon>
        <taxon>Pterygota</taxon>
        <taxon>Neoptera</taxon>
        <taxon>Endopterygota</taxon>
        <taxon>Coleoptera</taxon>
        <taxon>Polyphaga</taxon>
        <taxon>Cucujiformia</taxon>
        <taxon>Coccinelloidea</taxon>
        <taxon>Coccinellidae</taxon>
        <taxon>Epilachninae</taxon>
        <taxon>Epilachnini</taxon>
        <taxon>Henosepilachna</taxon>
    </lineage>
</organism>
<keyword evidence="2" id="KW-0812">Transmembrane</keyword>
<evidence type="ECO:0000256" key="1">
    <source>
        <dbReference type="SAM" id="MobiDB-lite"/>
    </source>
</evidence>
<proteinExistence type="predicted"/>
<name>A0AAW1UU24_9CUCU</name>
<dbReference type="Proteomes" id="UP001431783">
    <property type="component" value="Unassembled WGS sequence"/>
</dbReference>
<sequence length="200" mass="22691">MDFGICCWNWMLFEEPLLYEVFTAIPGVFKAAIVIPLFKVIGKKLLERVMEESDLIELSMKKKALMKKKQEQIIRKTIEIDSFFKSGSSDETSKTSTTCTVTIQSGKNETDFNFAAQLSDEQSTLNRNDNYVLGEDKSSISNTSLKIEDESQTQGLNNDQVQTPVNINKDPALWKIDDTLREIIARCDAIRDDCNEKSVT</sequence>
<keyword evidence="2" id="KW-1133">Transmembrane helix</keyword>
<feature type="transmembrane region" description="Helical" evidence="2">
    <location>
        <begin position="17"/>
        <end position="38"/>
    </location>
</feature>
<reference evidence="3 4" key="1">
    <citation type="submission" date="2023-03" db="EMBL/GenBank/DDBJ databases">
        <title>Genome insight into feeding habits of ladybird beetles.</title>
        <authorList>
            <person name="Li H.-S."/>
            <person name="Huang Y.-H."/>
            <person name="Pang H."/>
        </authorList>
    </citation>
    <scope>NUCLEOTIDE SEQUENCE [LARGE SCALE GENOMIC DNA]</scope>
    <source>
        <strain evidence="3">SYSU_2023b</strain>
        <tissue evidence="3">Whole body</tissue>
    </source>
</reference>
<protein>
    <submittedName>
        <fullName evidence="3">Uncharacterized protein</fullName>
    </submittedName>
</protein>
<keyword evidence="2" id="KW-0472">Membrane</keyword>
<feature type="compositionally biased region" description="Polar residues" evidence="1">
    <location>
        <begin position="152"/>
        <end position="164"/>
    </location>
</feature>
<gene>
    <name evidence="3" type="ORF">WA026_014771</name>
</gene>
<comment type="caution">
    <text evidence="3">The sequence shown here is derived from an EMBL/GenBank/DDBJ whole genome shotgun (WGS) entry which is preliminary data.</text>
</comment>
<dbReference type="EMBL" id="JARQZJ010000098">
    <property type="protein sequence ID" value="KAK9885985.1"/>
    <property type="molecule type" value="Genomic_DNA"/>
</dbReference>
<accession>A0AAW1UU24</accession>